<dbReference type="EMBL" id="SOYY01000021">
    <property type="protein sequence ID" value="KAA0706358.1"/>
    <property type="molecule type" value="Genomic_DNA"/>
</dbReference>
<dbReference type="Gene3D" id="3.30.160.60">
    <property type="entry name" value="Classic Zinc Finger"/>
    <property type="match status" value="1"/>
</dbReference>
<protein>
    <recommendedName>
        <fullName evidence="3">C2H2-type domain-containing protein</fullName>
    </recommendedName>
</protein>
<keyword evidence="5" id="KW-1185">Reference proteome</keyword>
<organism evidence="4 5">
    <name type="scientific">Triplophysa tibetana</name>
    <dbReference type="NCBI Taxonomy" id="1572043"/>
    <lineage>
        <taxon>Eukaryota</taxon>
        <taxon>Metazoa</taxon>
        <taxon>Chordata</taxon>
        <taxon>Craniata</taxon>
        <taxon>Vertebrata</taxon>
        <taxon>Euteleostomi</taxon>
        <taxon>Actinopterygii</taxon>
        <taxon>Neopterygii</taxon>
        <taxon>Teleostei</taxon>
        <taxon>Ostariophysi</taxon>
        <taxon>Cypriniformes</taxon>
        <taxon>Nemacheilidae</taxon>
        <taxon>Triplophysa</taxon>
    </lineage>
</organism>
<reference evidence="4 5" key="1">
    <citation type="journal article" date="2019" name="Mol. Ecol. Resour.">
        <title>Chromosome-level genome assembly of Triplophysa tibetana, a fish adapted to the harsh high-altitude environment of the Tibetan Plateau.</title>
        <authorList>
            <person name="Yang X."/>
            <person name="Liu H."/>
            <person name="Ma Z."/>
            <person name="Zou Y."/>
            <person name="Zou M."/>
            <person name="Mao Y."/>
            <person name="Li X."/>
            <person name="Wang H."/>
            <person name="Chen T."/>
            <person name="Wang W."/>
            <person name="Yang R."/>
        </authorList>
    </citation>
    <scope>NUCLEOTIDE SEQUENCE [LARGE SCALE GENOMIC DNA]</scope>
    <source>
        <strain evidence="4">TTIB1903HZAU</strain>
        <tissue evidence="4">Muscle</tissue>
    </source>
</reference>
<dbReference type="GO" id="GO:0008270">
    <property type="term" value="F:zinc ion binding"/>
    <property type="evidence" value="ECO:0007669"/>
    <property type="project" value="UniProtKB-KW"/>
</dbReference>
<keyword evidence="1" id="KW-0479">Metal-binding</keyword>
<feature type="region of interest" description="Disordered" evidence="2">
    <location>
        <begin position="67"/>
        <end position="136"/>
    </location>
</feature>
<dbReference type="InterPro" id="IPR036236">
    <property type="entry name" value="Znf_C2H2_sf"/>
</dbReference>
<keyword evidence="1" id="KW-0863">Zinc-finger</keyword>
<dbReference type="InterPro" id="IPR013087">
    <property type="entry name" value="Znf_C2H2_type"/>
</dbReference>
<dbReference type="SMART" id="SM00355">
    <property type="entry name" value="ZnF_C2H2"/>
    <property type="match status" value="1"/>
</dbReference>
<evidence type="ECO:0000256" key="2">
    <source>
        <dbReference type="SAM" id="MobiDB-lite"/>
    </source>
</evidence>
<accession>A0A5A9NAL2</accession>
<dbReference type="Proteomes" id="UP000324632">
    <property type="component" value="Chromosome 21"/>
</dbReference>
<evidence type="ECO:0000313" key="4">
    <source>
        <dbReference type="EMBL" id="KAA0706358.1"/>
    </source>
</evidence>
<feature type="domain" description="C2H2-type" evidence="3">
    <location>
        <begin position="46"/>
        <end position="78"/>
    </location>
</feature>
<evidence type="ECO:0000313" key="5">
    <source>
        <dbReference type="Proteomes" id="UP000324632"/>
    </source>
</evidence>
<evidence type="ECO:0000259" key="3">
    <source>
        <dbReference type="PROSITE" id="PS50157"/>
    </source>
</evidence>
<comment type="caution">
    <text evidence="4">The sequence shown here is derived from an EMBL/GenBank/DDBJ whole genome shotgun (WGS) entry which is preliminary data.</text>
</comment>
<keyword evidence="1" id="KW-0862">Zinc</keyword>
<dbReference type="SUPFAM" id="SSF57667">
    <property type="entry name" value="beta-beta-alpha zinc fingers"/>
    <property type="match status" value="1"/>
</dbReference>
<feature type="compositionally biased region" description="Low complexity" evidence="2">
    <location>
        <begin position="93"/>
        <end position="102"/>
    </location>
</feature>
<gene>
    <name evidence="4" type="ORF">E1301_Tti020419</name>
</gene>
<dbReference type="PROSITE" id="PS50157">
    <property type="entry name" value="ZINC_FINGER_C2H2_2"/>
    <property type="match status" value="1"/>
</dbReference>
<proteinExistence type="predicted"/>
<dbReference type="FunFam" id="3.30.160.60:FF:001083">
    <property type="entry name" value="Zinc finger protein 236"/>
    <property type="match status" value="1"/>
</dbReference>
<dbReference type="PROSITE" id="PS00028">
    <property type="entry name" value="ZINC_FINGER_C2H2_1"/>
    <property type="match status" value="1"/>
</dbReference>
<name>A0A5A9NAL2_9TELE</name>
<dbReference type="AlphaFoldDB" id="A0A5A9NAL2"/>
<evidence type="ECO:0000256" key="1">
    <source>
        <dbReference type="PROSITE-ProRule" id="PRU00042"/>
    </source>
</evidence>
<sequence>MVTNGDAKVPPNYHDPRTVAFGKASAERGNTSEGKIRVKHTGEKPYRCEVCTIGFTQQSNMKLHMKRSHGYGASGDKPMGGTGPSGQPGLRFLPGAGTKPGTKPGPGAGTKPGPGAGTKPGLGGQSEDETDSLDDVINRAQTEVRLKKASGTKKVIRGAAMHGRRSQSKLTECFEHTIL</sequence>
<feature type="compositionally biased region" description="Gly residues" evidence="2">
    <location>
        <begin position="104"/>
        <end position="124"/>
    </location>
</feature>